<comment type="caution">
    <text evidence="1">The sequence shown here is derived from an EMBL/GenBank/DDBJ whole genome shotgun (WGS) entry which is preliminary data.</text>
</comment>
<gene>
    <name evidence="1" type="ORF">GCM10011499_07700</name>
</gene>
<evidence type="ECO:0000313" key="1">
    <source>
        <dbReference type="EMBL" id="GGA40586.1"/>
    </source>
</evidence>
<dbReference type="Proteomes" id="UP000596977">
    <property type="component" value="Unassembled WGS sequence"/>
</dbReference>
<name>A0A916VUV8_9HYPH</name>
<organism evidence="1 2">
    <name type="scientific">Pelagibacterium lentulum</name>
    <dbReference type="NCBI Taxonomy" id="2029865"/>
    <lineage>
        <taxon>Bacteria</taxon>
        <taxon>Pseudomonadati</taxon>
        <taxon>Pseudomonadota</taxon>
        <taxon>Alphaproteobacteria</taxon>
        <taxon>Hyphomicrobiales</taxon>
        <taxon>Devosiaceae</taxon>
        <taxon>Pelagibacterium</taxon>
    </lineage>
</organism>
<proteinExistence type="predicted"/>
<reference evidence="1 2" key="1">
    <citation type="journal article" date="2014" name="Int. J. Syst. Evol. Microbiol.">
        <title>Complete genome sequence of Corynebacterium casei LMG S-19264T (=DSM 44701T), isolated from a smear-ripened cheese.</title>
        <authorList>
            <consortium name="US DOE Joint Genome Institute (JGI-PGF)"/>
            <person name="Walter F."/>
            <person name="Albersmeier A."/>
            <person name="Kalinowski J."/>
            <person name="Ruckert C."/>
        </authorList>
    </citation>
    <scope>NUCLEOTIDE SEQUENCE [LARGE SCALE GENOMIC DNA]</scope>
    <source>
        <strain evidence="1 2">CGMCC 1.15896</strain>
    </source>
</reference>
<evidence type="ECO:0000313" key="2">
    <source>
        <dbReference type="Proteomes" id="UP000596977"/>
    </source>
</evidence>
<sequence length="83" mass="9555">MTPEIVAFNYNATAELYPGKRSKRFRTLRYKRFDSAAEALRYVVEDIPRENLPGTVLEIDEQRFGPEEIAALYQDAAYPLARA</sequence>
<protein>
    <submittedName>
        <fullName evidence="1">Uncharacterized protein</fullName>
    </submittedName>
</protein>
<dbReference type="AlphaFoldDB" id="A0A916VUV8"/>
<dbReference type="EMBL" id="BMKB01000001">
    <property type="protein sequence ID" value="GGA40586.1"/>
    <property type="molecule type" value="Genomic_DNA"/>
</dbReference>
<dbReference type="RefSeq" id="WP_244640609.1">
    <property type="nucleotide sequence ID" value="NZ_BMKB01000001.1"/>
</dbReference>
<keyword evidence="2" id="KW-1185">Reference proteome</keyword>
<accession>A0A916VUV8</accession>